<gene>
    <name evidence="9" type="ORF">A605_10180</name>
</gene>
<keyword evidence="6 8" id="KW-1133">Transmembrane helix</keyword>
<feature type="transmembrane region" description="Helical" evidence="8">
    <location>
        <begin position="67"/>
        <end position="88"/>
    </location>
</feature>
<feature type="transmembrane region" description="Helical" evidence="8">
    <location>
        <begin position="225"/>
        <end position="243"/>
    </location>
</feature>
<dbReference type="Proteomes" id="UP000011723">
    <property type="component" value="Chromosome"/>
</dbReference>
<evidence type="ECO:0000313" key="9">
    <source>
        <dbReference type="EMBL" id="AGF73038.1"/>
    </source>
</evidence>
<evidence type="ECO:0000256" key="7">
    <source>
        <dbReference type="ARBA" id="ARBA00023136"/>
    </source>
</evidence>
<comment type="subcellular location">
    <subcellularLocation>
        <location evidence="1 8">Cell membrane</location>
        <topology evidence="1 8">Multi-pass membrane protein</topology>
    </subcellularLocation>
</comment>
<dbReference type="PANTHER" id="PTHR30269">
    <property type="entry name" value="TRANSMEMBRANE PROTEIN YFCA"/>
    <property type="match status" value="1"/>
</dbReference>
<dbReference type="HOGENOM" id="CLU_054750_6_0_11"/>
<evidence type="ECO:0000256" key="3">
    <source>
        <dbReference type="ARBA" id="ARBA00022448"/>
    </source>
</evidence>
<comment type="similarity">
    <text evidence="2 8">Belongs to the 4-toluene sulfonate uptake permease (TSUP) (TC 2.A.102) family.</text>
</comment>
<dbReference type="eggNOG" id="COG0730">
    <property type="taxonomic scope" value="Bacteria"/>
</dbReference>
<evidence type="ECO:0000313" key="10">
    <source>
        <dbReference type="Proteomes" id="UP000011723"/>
    </source>
</evidence>
<evidence type="ECO:0000256" key="5">
    <source>
        <dbReference type="ARBA" id="ARBA00022692"/>
    </source>
</evidence>
<dbReference type="EMBL" id="CP003697">
    <property type="protein sequence ID" value="AGF73038.1"/>
    <property type="molecule type" value="Genomic_DNA"/>
</dbReference>
<keyword evidence="4 8" id="KW-1003">Cell membrane</keyword>
<dbReference type="AlphaFoldDB" id="M1NNX7"/>
<feature type="transmembrane region" description="Helical" evidence="8">
    <location>
        <begin position="32"/>
        <end position="55"/>
    </location>
</feature>
<evidence type="ECO:0000256" key="2">
    <source>
        <dbReference type="ARBA" id="ARBA00009142"/>
    </source>
</evidence>
<protein>
    <recommendedName>
        <fullName evidence="8">Probable membrane transporter protein</fullName>
    </recommendedName>
</protein>
<keyword evidence="7 8" id="KW-0472">Membrane</keyword>
<sequence>MLYLALLFLILIIGSCLQRVSGMGLGLVAGPFLAVFFGPVEGILVINVLAFINAAMTTLTVRKYVDWCKVALISSVLIFGSVPAALLIRVVSPGVLQVLVGGLLLVALAVVTFGQSRIPRASGRIPAVTAGVVGGFMNTLAGIAGPAITVYAQMARWDQRTYAATLQPIFMVAGAISFIIKLLMAAATLHVDWRIWPVGVAAMLIGIGSGIIVSKYVAKKQARRIALALAAGGGLIAVVRGAMSLV</sequence>
<feature type="transmembrane region" description="Helical" evidence="8">
    <location>
        <begin position="195"/>
        <end position="213"/>
    </location>
</feature>
<proteinExistence type="inferred from homology"/>
<dbReference type="PANTHER" id="PTHR30269:SF37">
    <property type="entry name" value="MEMBRANE TRANSPORTER PROTEIN"/>
    <property type="match status" value="1"/>
</dbReference>
<name>M1NNX7_9CORY</name>
<dbReference type="InterPro" id="IPR052017">
    <property type="entry name" value="TSUP"/>
</dbReference>
<accession>M1NNX7</accession>
<evidence type="ECO:0000256" key="1">
    <source>
        <dbReference type="ARBA" id="ARBA00004651"/>
    </source>
</evidence>
<dbReference type="PATRIC" id="fig|1121362.3.peg.2061"/>
<keyword evidence="3" id="KW-0813">Transport</keyword>
<dbReference type="Pfam" id="PF01925">
    <property type="entry name" value="TauE"/>
    <property type="match status" value="1"/>
</dbReference>
<organism evidence="9 10">
    <name type="scientific">Corynebacterium halotolerans YIM 70093 = DSM 44683</name>
    <dbReference type="NCBI Taxonomy" id="1121362"/>
    <lineage>
        <taxon>Bacteria</taxon>
        <taxon>Bacillati</taxon>
        <taxon>Actinomycetota</taxon>
        <taxon>Actinomycetes</taxon>
        <taxon>Mycobacteriales</taxon>
        <taxon>Corynebacteriaceae</taxon>
        <taxon>Corynebacterium</taxon>
    </lineage>
</organism>
<dbReference type="STRING" id="1121362.A605_10180"/>
<dbReference type="InterPro" id="IPR002781">
    <property type="entry name" value="TM_pro_TauE-like"/>
</dbReference>
<feature type="transmembrane region" description="Helical" evidence="8">
    <location>
        <begin position="94"/>
        <end position="114"/>
    </location>
</feature>
<reference evidence="9 10" key="1">
    <citation type="journal article" date="2012" name="Stand. Genomic Sci.">
        <title>Genome sequence of the halotolerant bacterium Corynebacterium halotolerans type strain YIM 70093(T) (= DSM 44683(T)).</title>
        <authorList>
            <person name="Ruckert C."/>
            <person name="Albersmeier A."/>
            <person name="Al-Dilaimi A."/>
            <person name="Niehaus K."/>
            <person name="Szczepanowski R."/>
            <person name="Kalinowski J."/>
        </authorList>
    </citation>
    <scope>NUCLEOTIDE SEQUENCE [LARGE SCALE GENOMIC DNA]</scope>
    <source>
        <strain evidence="9">YIM 70093</strain>
    </source>
</reference>
<feature type="transmembrane region" description="Helical" evidence="8">
    <location>
        <begin position="169"/>
        <end position="189"/>
    </location>
</feature>
<keyword evidence="5 8" id="KW-0812">Transmembrane</keyword>
<evidence type="ECO:0000256" key="4">
    <source>
        <dbReference type="ARBA" id="ARBA00022475"/>
    </source>
</evidence>
<keyword evidence="10" id="KW-1185">Reference proteome</keyword>
<dbReference type="KEGG" id="chn:A605_10180"/>
<evidence type="ECO:0000256" key="6">
    <source>
        <dbReference type="ARBA" id="ARBA00022989"/>
    </source>
</evidence>
<dbReference type="GO" id="GO:0005886">
    <property type="term" value="C:plasma membrane"/>
    <property type="evidence" value="ECO:0007669"/>
    <property type="project" value="UniProtKB-SubCell"/>
</dbReference>
<evidence type="ECO:0000256" key="8">
    <source>
        <dbReference type="RuleBase" id="RU363041"/>
    </source>
</evidence>